<dbReference type="Gene3D" id="3.30.530.20">
    <property type="match status" value="1"/>
</dbReference>
<gene>
    <name evidence="3" type="ORF">OYT1_ch1365</name>
</gene>
<dbReference type="SMART" id="SM00471">
    <property type="entry name" value="HDc"/>
    <property type="match status" value="1"/>
</dbReference>
<protein>
    <submittedName>
        <fullName evidence="3">3'3'-cGAMP-specific phosphodiesterase 2</fullName>
    </submittedName>
</protein>
<dbReference type="InterPro" id="IPR052020">
    <property type="entry name" value="Cyclic_di-GMP/3'3'-cGAMP_PDE"/>
</dbReference>
<dbReference type="CDD" id="cd07812">
    <property type="entry name" value="SRPBCC"/>
    <property type="match status" value="1"/>
</dbReference>
<dbReference type="InterPro" id="IPR037522">
    <property type="entry name" value="HD_GYP_dom"/>
</dbReference>
<dbReference type="CDD" id="cd00077">
    <property type="entry name" value="HDc"/>
    <property type="match status" value="1"/>
</dbReference>
<dbReference type="PROSITE" id="PS51832">
    <property type="entry name" value="HD_GYP"/>
    <property type="match status" value="1"/>
</dbReference>
<dbReference type="InterPro" id="IPR019587">
    <property type="entry name" value="Polyketide_cyclase/dehydratase"/>
</dbReference>
<evidence type="ECO:0000313" key="4">
    <source>
        <dbReference type="Proteomes" id="UP000033070"/>
    </source>
</evidence>
<dbReference type="Gene3D" id="1.10.3210.10">
    <property type="entry name" value="Hypothetical protein af1432"/>
    <property type="match status" value="1"/>
</dbReference>
<reference evidence="3 4" key="1">
    <citation type="submission" date="2018-06" db="EMBL/GenBank/DDBJ databases">
        <title>OYT1 Genome Sequencing.</title>
        <authorList>
            <person name="Kato S."/>
            <person name="Itoh T."/>
            <person name="Ohkuma M."/>
        </authorList>
    </citation>
    <scope>NUCLEOTIDE SEQUENCE [LARGE SCALE GENOMIC DNA]</scope>
    <source>
        <strain evidence="3 4">OYT1</strain>
    </source>
</reference>
<dbReference type="AlphaFoldDB" id="A0A2Z6GC20"/>
<dbReference type="KEGG" id="fam:OYT1_ch1365"/>
<evidence type="ECO:0000313" key="3">
    <source>
        <dbReference type="EMBL" id="BBE50922.1"/>
    </source>
</evidence>
<dbReference type="EMBL" id="AP018738">
    <property type="protein sequence ID" value="BBE50922.1"/>
    <property type="molecule type" value="Genomic_DNA"/>
</dbReference>
<organism evidence="3 4">
    <name type="scientific">Ferriphaselus amnicola</name>
    <dbReference type="NCBI Taxonomy" id="1188319"/>
    <lineage>
        <taxon>Bacteria</taxon>
        <taxon>Pseudomonadati</taxon>
        <taxon>Pseudomonadota</taxon>
        <taxon>Betaproteobacteria</taxon>
        <taxon>Nitrosomonadales</taxon>
        <taxon>Gallionellaceae</taxon>
        <taxon>Ferriphaselus</taxon>
    </lineage>
</organism>
<dbReference type="RefSeq" id="WP_110818385.1">
    <property type="nucleotide sequence ID" value="NZ_AP018738.1"/>
</dbReference>
<dbReference type="PANTHER" id="PTHR45228:SF5">
    <property type="entry name" value="CYCLIC DI-GMP PHOSPHODIESTERASE VC_1348-RELATED"/>
    <property type="match status" value="1"/>
</dbReference>
<accession>A0A2Z6GC20</accession>
<feature type="region of interest" description="Disordered" evidence="1">
    <location>
        <begin position="380"/>
        <end position="401"/>
    </location>
</feature>
<feature type="domain" description="HD-GYP" evidence="2">
    <location>
        <begin position="183"/>
        <end position="378"/>
    </location>
</feature>
<dbReference type="SUPFAM" id="SSF109604">
    <property type="entry name" value="HD-domain/PDEase-like"/>
    <property type="match status" value="1"/>
</dbReference>
<keyword evidence="4" id="KW-1185">Reference proteome</keyword>
<dbReference type="InterPro" id="IPR003607">
    <property type="entry name" value="HD/PDEase_dom"/>
</dbReference>
<dbReference type="Pfam" id="PF10604">
    <property type="entry name" value="Polyketide_cyc2"/>
    <property type="match status" value="1"/>
</dbReference>
<evidence type="ECO:0000256" key="1">
    <source>
        <dbReference type="SAM" id="MobiDB-lite"/>
    </source>
</evidence>
<name>A0A2Z6GC20_9PROT</name>
<dbReference type="Proteomes" id="UP000033070">
    <property type="component" value="Chromosome"/>
</dbReference>
<dbReference type="SUPFAM" id="SSF55961">
    <property type="entry name" value="Bet v1-like"/>
    <property type="match status" value="1"/>
</dbReference>
<evidence type="ECO:0000259" key="2">
    <source>
        <dbReference type="PROSITE" id="PS51832"/>
    </source>
</evidence>
<dbReference type="GO" id="GO:0008081">
    <property type="term" value="F:phosphoric diester hydrolase activity"/>
    <property type="evidence" value="ECO:0007669"/>
    <property type="project" value="UniProtKB-ARBA"/>
</dbReference>
<dbReference type="OrthoDB" id="9763857at2"/>
<feature type="compositionally biased region" description="Basic and acidic residues" evidence="1">
    <location>
        <begin position="387"/>
        <end position="401"/>
    </location>
</feature>
<sequence length="401" mass="45408">MTREFHNPHASHIGLSDRLPFHYESSAIVPVAAERLFEFVDDHASLSAHMGDSSWRMGWSRMEIALDENRGRSVGSHIRLDGKVLGIRLALDEVVTERNPSQYKSWETTGSPRLLVMGHYRMGFEITPQGNGSLLRVFVDYALPDFVPARWLGHLLGRYYAKWCVRQMLDGAVSHFSEPMTVEEQAGAAFVEALAEALDIRERETGLHSKRVACHTLVLARRFTRDTEQLRQIYWGALLHDIGKIGIPDAILLKPGALNEDEWREMRTHPEKGYRIVSQIPGMAEAAEIVLSHEERFDGRGYPRELHGEKICQGARLFAVIDTLDAMTSDRSYRKAMTFDEAKEEIVNMSGTQFDPAAVQAFLEEEVALREMVLAKCMEPNSPDFSDETKPLKGTAHEHKH</sequence>
<dbReference type="InterPro" id="IPR023393">
    <property type="entry name" value="START-like_dom_sf"/>
</dbReference>
<proteinExistence type="predicted"/>
<dbReference type="Pfam" id="PF13487">
    <property type="entry name" value="HD_5"/>
    <property type="match status" value="1"/>
</dbReference>
<dbReference type="STRING" id="1188319.OYT1_02025"/>
<dbReference type="PANTHER" id="PTHR45228">
    <property type="entry name" value="CYCLIC DI-GMP PHOSPHODIESTERASE TM_0186-RELATED"/>
    <property type="match status" value="1"/>
</dbReference>